<feature type="compositionally biased region" description="Polar residues" evidence="2">
    <location>
        <begin position="1585"/>
        <end position="1597"/>
    </location>
</feature>
<evidence type="ECO:0000256" key="1">
    <source>
        <dbReference type="ARBA" id="ARBA00022737"/>
    </source>
</evidence>
<keyword evidence="3" id="KW-0472">Membrane</keyword>
<feature type="region of interest" description="Disordered" evidence="2">
    <location>
        <begin position="1530"/>
        <end position="1550"/>
    </location>
</feature>
<accession>A0A0L0CLD5</accession>
<dbReference type="PANTHER" id="PTHR24036:SF13">
    <property type="entry name" value="PROTEIN SKELETOR, ISOFORMS D_E"/>
    <property type="match status" value="1"/>
</dbReference>
<feature type="region of interest" description="Disordered" evidence="2">
    <location>
        <begin position="1567"/>
        <end position="1621"/>
    </location>
</feature>
<feature type="transmembrane region" description="Helical" evidence="3">
    <location>
        <begin position="12"/>
        <end position="32"/>
    </location>
</feature>
<dbReference type="Pfam" id="PF25489">
    <property type="entry name" value="At5g54830"/>
    <property type="match status" value="1"/>
</dbReference>
<dbReference type="InterPro" id="IPR057443">
    <property type="entry name" value="At5g54830-like"/>
</dbReference>
<dbReference type="InterPro" id="IPR019545">
    <property type="entry name" value="DM13_domain"/>
</dbReference>
<feature type="compositionally biased region" description="Low complexity" evidence="2">
    <location>
        <begin position="860"/>
        <end position="879"/>
    </location>
</feature>
<organism evidence="6 7">
    <name type="scientific">Lucilia cuprina</name>
    <name type="common">Green bottle fly</name>
    <name type="synonym">Australian sheep blowfly</name>
    <dbReference type="NCBI Taxonomy" id="7375"/>
    <lineage>
        <taxon>Eukaryota</taxon>
        <taxon>Metazoa</taxon>
        <taxon>Ecdysozoa</taxon>
        <taxon>Arthropoda</taxon>
        <taxon>Hexapoda</taxon>
        <taxon>Insecta</taxon>
        <taxon>Pterygota</taxon>
        <taxon>Neoptera</taxon>
        <taxon>Endopterygota</taxon>
        <taxon>Diptera</taxon>
        <taxon>Brachycera</taxon>
        <taxon>Muscomorpha</taxon>
        <taxon>Oestroidea</taxon>
        <taxon>Calliphoridae</taxon>
        <taxon>Luciliinae</taxon>
        <taxon>Lucilia</taxon>
    </lineage>
</organism>
<dbReference type="SMART" id="SM00664">
    <property type="entry name" value="DoH"/>
    <property type="match status" value="1"/>
</dbReference>
<protein>
    <submittedName>
        <fullName evidence="6">Protein Skeletor, isoforms D/E</fullName>
    </submittedName>
</protein>
<feature type="region of interest" description="Disordered" evidence="2">
    <location>
        <begin position="1443"/>
        <end position="1472"/>
    </location>
</feature>
<keyword evidence="7" id="KW-1185">Reference proteome</keyword>
<evidence type="ECO:0000259" key="4">
    <source>
        <dbReference type="PROSITE" id="PS50836"/>
    </source>
</evidence>
<feature type="compositionally biased region" description="Polar residues" evidence="2">
    <location>
        <begin position="899"/>
        <end position="911"/>
    </location>
</feature>
<evidence type="ECO:0000313" key="6">
    <source>
        <dbReference type="EMBL" id="KNC33178.1"/>
    </source>
</evidence>
<dbReference type="SMART" id="SM00686">
    <property type="entry name" value="DM13"/>
    <property type="match status" value="2"/>
</dbReference>
<dbReference type="OMA" id="HETQVSP"/>
<feature type="compositionally biased region" description="Basic and acidic residues" evidence="2">
    <location>
        <begin position="1453"/>
        <end position="1467"/>
    </location>
</feature>
<comment type="caution">
    <text evidence="6">The sequence shown here is derived from an EMBL/GenBank/DDBJ whole genome shotgun (WGS) entry which is preliminary data.</text>
</comment>
<feature type="domain" description="DM13" evidence="5">
    <location>
        <begin position="150"/>
        <end position="257"/>
    </location>
</feature>
<dbReference type="CDD" id="cd09631">
    <property type="entry name" value="DOMON_DOH"/>
    <property type="match status" value="1"/>
</dbReference>
<dbReference type="Pfam" id="PF10517">
    <property type="entry name" value="DM13"/>
    <property type="match status" value="2"/>
</dbReference>
<dbReference type="Proteomes" id="UP000037069">
    <property type="component" value="Unassembled WGS sequence"/>
</dbReference>
<dbReference type="PANTHER" id="PTHR24036">
    <property type="entry name" value="SKELETOR-RELATED"/>
    <property type="match status" value="1"/>
</dbReference>
<feature type="region of interest" description="Disordered" evidence="2">
    <location>
        <begin position="441"/>
        <end position="535"/>
    </location>
</feature>
<evidence type="ECO:0000256" key="2">
    <source>
        <dbReference type="SAM" id="MobiDB-lite"/>
    </source>
</evidence>
<feature type="compositionally biased region" description="Low complexity" evidence="2">
    <location>
        <begin position="1598"/>
        <end position="1610"/>
    </location>
</feature>
<dbReference type="EMBL" id="JRES01000228">
    <property type="protein sequence ID" value="KNC33178.1"/>
    <property type="molecule type" value="Genomic_DNA"/>
</dbReference>
<evidence type="ECO:0000256" key="3">
    <source>
        <dbReference type="SAM" id="Phobius"/>
    </source>
</evidence>
<gene>
    <name evidence="6" type="ORF">FF38_06789</name>
</gene>
<feature type="compositionally biased region" description="Acidic residues" evidence="2">
    <location>
        <begin position="459"/>
        <end position="468"/>
    </location>
</feature>
<dbReference type="InterPro" id="IPR052126">
    <property type="entry name" value="Spindle_Org/Thrombomodulin"/>
</dbReference>
<dbReference type="Pfam" id="PF03351">
    <property type="entry name" value="DOMON"/>
    <property type="match status" value="1"/>
</dbReference>
<evidence type="ECO:0000313" key="7">
    <source>
        <dbReference type="Proteomes" id="UP000037069"/>
    </source>
</evidence>
<feature type="domain" description="DOMON" evidence="4">
    <location>
        <begin position="286"/>
        <end position="418"/>
    </location>
</feature>
<dbReference type="InterPro" id="IPR005018">
    <property type="entry name" value="DOMON_domain"/>
</dbReference>
<feature type="region of interest" description="Disordered" evidence="2">
    <location>
        <begin position="860"/>
        <end position="911"/>
    </location>
</feature>
<reference evidence="6 7" key="1">
    <citation type="journal article" date="2015" name="Nat. Commun.">
        <title>Lucilia cuprina genome unlocks parasitic fly biology to underpin future interventions.</title>
        <authorList>
            <person name="Anstead C.A."/>
            <person name="Korhonen P.K."/>
            <person name="Young N.D."/>
            <person name="Hall R.S."/>
            <person name="Jex A.R."/>
            <person name="Murali S.C."/>
            <person name="Hughes D.S."/>
            <person name="Lee S.F."/>
            <person name="Perry T."/>
            <person name="Stroehlein A.J."/>
            <person name="Ansell B.R."/>
            <person name="Breugelmans B."/>
            <person name="Hofmann A."/>
            <person name="Qu J."/>
            <person name="Dugan S."/>
            <person name="Lee S.L."/>
            <person name="Chao H."/>
            <person name="Dinh H."/>
            <person name="Han Y."/>
            <person name="Doddapaneni H.V."/>
            <person name="Worley K.C."/>
            <person name="Muzny D.M."/>
            <person name="Ioannidis P."/>
            <person name="Waterhouse R.M."/>
            <person name="Zdobnov E.M."/>
            <person name="James P.J."/>
            <person name="Bagnall N.H."/>
            <person name="Kotze A.C."/>
            <person name="Gibbs R.A."/>
            <person name="Richards S."/>
            <person name="Batterham P."/>
            <person name="Gasser R.B."/>
        </authorList>
    </citation>
    <scope>NUCLEOTIDE SEQUENCE [LARGE SCALE GENOMIC DNA]</scope>
    <source>
        <strain evidence="6 7">LS</strain>
        <tissue evidence="6">Full body</tissue>
    </source>
</reference>
<keyword evidence="3" id="KW-0812">Transmembrane</keyword>
<dbReference type="OrthoDB" id="2448405at2759"/>
<dbReference type="PROSITE" id="PS51549">
    <property type="entry name" value="DM13"/>
    <property type="match status" value="2"/>
</dbReference>
<proteinExistence type="predicted"/>
<dbReference type="InterPro" id="IPR045266">
    <property type="entry name" value="DOH_DOMON"/>
</dbReference>
<keyword evidence="1" id="KW-0677">Repeat</keyword>
<dbReference type="PROSITE" id="PS50836">
    <property type="entry name" value="DOMON"/>
    <property type="match status" value="1"/>
</dbReference>
<feature type="domain" description="DM13" evidence="5">
    <location>
        <begin position="33"/>
        <end position="142"/>
    </location>
</feature>
<sequence length="1621" mass="180486">MLHPLLSPKMLYVYGLICLSLIPFTNASFPYFGTKIGSLKRLHHGVSGDVYAVDSRTIFVKKFNYDGEAPAAYFYVGNTNKPSNEGAYRLRDERGGAAALTRRYRNKDITLSLPEGISLKDIKWFSVWCDEFAVNFGDVTIPSNLDFPRPQKINNLNGVHDVKSDNIVIVDAQTLLVPNFSYDGEAPDAKFWVGQGDRPSPNGLRIPDENGKEDPLRRYDRKTIVLTLPDDLTIFDIGHFGVWCEAFTVDFGHVRIPKNLNVPPSLKMLGISPQSKLNCEVLYDDKAFEVRWAMAGDSIVVQMVAKLDDNEYMAFGISPDKDRSVMIGSDVAVSWVDRATGKGYAIDYYLEGKSQCSGKRGSCPDVNIDDNTNSIRLLNAAMVNGYSIVTYQRSLNATDRLDLPIARNGFEAIVWGIGPLNERKETSFHSHFNKRTHYIDFGRQPTWNCPTPEGQKPDQDEDDDDDEDQVQKNQQPGKGYPPASKPSRGDGVPEEEYYDNNRAQALQGGNRRQETTNTRLAQRRPVPTPKPVVNENGAWDIPAIQCYEPEDGVFYAQMGPTGGKHGYSAITGHVGWGISWFINGLLIPEIHVVRGKTYTFVVEGGNNPDVPAKYHPFYITDDPIGGYEHKREEEKKNIRIFAGVHRSRSGQITPTGVGRLCNWTPDIDGPPADDYQSFGAYQRTLTLKCDPGEPGVITWKPDQNTPDTVYYHCFTHRYLGWKIHVHDTCDDARFAASETHAVRVPAPVAVQEEDDVAAEASLRHETKVSPNDNFLLKHQTDLIKNHNMNGTPPKLTFEITKSTEITKLISDGIRAAEALEDSILRQKQQQQQHQQASGLVNQGLANNYIVNSNSNLNTNSANVSPSLGTSASSPSSSIHDASKTSQAGSSHPLVPPQQPQISTNPPETLHGETNLQQFLDSLQSTSSLSQSLSLPHSNNRQSPVLLATHLQSHLNTPYNNNNNHYHLTQPHHHTANNLTNNLPLKNSQKPIGLSEYLRPPFNAPLFHPVKLPGRRPYPGPIKKVPASKPILPQQLPRHPPGLGGPVPQPSVIVNHYRKPVPTLLRPFIKDKPFPLQPLAASVLLLGQPTELTNTRKTDNLVHMLKKPIIPVPYSDLMPQGSLTKPIFNNNNKNSLDKLKNKPISPIKIAVDNIKTHETSTTTVKTTNGLSHVGVFKEPFVMQEIKEEPTAAELATMKPAVNEGFKPDTVVVESGFKPILRQDGPMPPPEVVEQIASRREDPGLEIDEAMETDTLFLTSQQQTQTQNFEPMFIPSPPDSTNATIIIRKTSDALNMYNTPVAQSMALPQSNKDFVYNKPISSMLKSTLNLPEAAKLRNASLEDILNESTEQDDIKNVDYKEENVQNNLEESTTQKPLNTKQNNVVIKEIEDMYPSDEYIDMEGFQSQTKLKLIATTTTKEEPKIKSTTPAEVVLKLSKINKSDKSNLDDIEFDSDDSRDVGEHNDNNNEREDDDDEYLFDLDQPEAQAAERIDTYYLPPDNRKIPHSNIPSGSVITFDGKSVIDSSLVLPPKLDTERDDTSSPRLFNGNGRQGLSKLQQLIRSTPQVVPFRGEIPPLTPDLSPDTTQRSLQSNNKFNTYSSSSSSSLRSSQSTKLQIIKNNSN</sequence>
<evidence type="ECO:0000259" key="5">
    <source>
        <dbReference type="PROSITE" id="PS51549"/>
    </source>
</evidence>
<keyword evidence="3" id="KW-1133">Transmembrane helix</keyword>
<name>A0A0L0CLD5_LUCCU</name>
<feature type="compositionally biased region" description="Polar residues" evidence="2">
    <location>
        <begin position="1611"/>
        <end position="1621"/>
    </location>
</feature>